<dbReference type="RefSeq" id="WP_083096198.1">
    <property type="nucleotide sequence ID" value="NZ_AP022590.1"/>
</dbReference>
<protein>
    <submittedName>
        <fullName evidence="2">Uncharacterized protein</fullName>
    </submittedName>
</protein>
<evidence type="ECO:0000313" key="3">
    <source>
        <dbReference type="Proteomes" id="UP000192760"/>
    </source>
</evidence>
<reference evidence="1 4" key="2">
    <citation type="journal article" date="2019" name="Emerg. Microbes Infect.">
        <title>Comprehensive subspecies identification of 175 nontuberculous mycobacteria species based on 7547 genomic profiles.</title>
        <authorList>
            <person name="Matsumoto Y."/>
            <person name="Kinjo T."/>
            <person name="Motooka D."/>
            <person name="Nabeya D."/>
            <person name="Jung N."/>
            <person name="Uechi K."/>
            <person name="Horii T."/>
            <person name="Iida T."/>
            <person name="Fujita J."/>
            <person name="Nakamura S."/>
        </authorList>
    </citation>
    <scope>NUCLEOTIDE SEQUENCE [LARGE SCALE GENOMIC DNA]</scope>
    <source>
        <strain evidence="1 4">JCM 18113</strain>
    </source>
</reference>
<dbReference type="EMBL" id="MVHW01000018">
    <property type="protein sequence ID" value="ORB04758.1"/>
    <property type="molecule type" value="Genomic_DNA"/>
</dbReference>
<dbReference type="EMBL" id="AP022590">
    <property type="protein sequence ID" value="BBY41351.1"/>
    <property type="molecule type" value="Genomic_DNA"/>
</dbReference>
<evidence type="ECO:0000313" key="2">
    <source>
        <dbReference type="EMBL" id="ORB04758.1"/>
    </source>
</evidence>
<dbReference type="AlphaFoldDB" id="A0A1X0FTB8"/>
<proteinExistence type="predicted"/>
<reference evidence="2 3" key="1">
    <citation type="submission" date="2017-02" db="EMBL/GenBank/DDBJ databases">
        <title>The new phylogeny of genus Mycobacterium.</title>
        <authorList>
            <person name="Tortoli E."/>
            <person name="Trovato A."/>
            <person name="Cirillo D.M."/>
        </authorList>
    </citation>
    <scope>NUCLEOTIDE SEQUENCE [LARGE SCALE GENOMIC DNA]</scope>
    <source>
        <strain evidence="2 3">DSM 45255</strain>
    </source>
</reference>
<name>A0A1X0FTB8_MYCNT</name>
<accession>A0A1X0FTB8</accession>
<dbReference type="Proteomes" id="UP000192760">
    <property type="component" value="Unassembled WGS sequence"/>
</dbReference>
<organism evidence="2 3">
    <name type="scientific">Mycobacterium mantenii</name>
    <dbReference type="NCBI Taxonomy" id="560555"/>
    <lineage>
        <taxon>Bacteria</taxon>
        <taxon>Bacillati</taxon>
        <taxon>Actinomycetota</taxon>
        <taxon>Actinomycetes</taxon>
        <taxon>Mycobacteriales</taxon>
        <taxon>Mycobacteriaceae</taxon>
        <taxon>Mycobacterium</taxon>
        <taxon>Mycobacterium avium complex (MAC)</taxon>
    </lineage>
</organism>
<reference evidence="1" key="3">
    <citation type="submission" date="2020-02" db="EMBL/GenBank/DDBJ databases">
        <authorList>
            <person name="Matsumoto Y."/>
            <person name="Kinjo T."/>
            <person name="Motooka D."/>
            <person name="Nabeya D."/>
            <person name="Jung N."/>
            <person name="Uechi K."/>
            <person name="Horii T."/>
            <person name="Iida T."/>
            <person name="Fujita J."/>
            <person name="Nakamura S."/>
        </authorList>
    </citation>
    <scope>NUCLEOTIDE SEQUENCE</scope>
    <source>
        <strain evidence="1">JCM 18113</strain>
    </source>
</reference>
<keyword evidence="4" id="KW-1185">Reference proteome</keyword>
<sequence length="180" mass="19711">MGFGGGQVFESREGLKYVTGGVIGSVATFGLAWRREHRRSLDTYRAPQRQAISDIVAANFEFQARELELRMAELELADRHAHLQEGVIDDNGPGPSPAAKAAATAGHVLNHAFAIGRLTIVDAPCWEALGAATFEFERFRALKINAPGFQKVEDITAHYDCLADRANEQLGRERTSDRCG</sequence>
<evidence type="ECO:0000313" key="1">
    <source>
        <dbReference type="EMBL" id="BBY41351.1"/>
    </source>
</evidence>
<evidence type="ECO:0000313" key="4">
    <source>
        <dbReference type="Proteomes" id="UP000465812"/>
    </source>
</evidence>
<gene>
    <name evidence="2" type="ORF">BST30_16365</name>
    <name evidence="1" type="ORF">MMAN_54850</name>
</gene>
<dbReference type="Proteomes" id="UP000465812">
    <property type="component" value="Chromosome"/>
</dbReference>